<name>A0A1H2S4H6_9FLAO</name>
<comment type="caution">
    <text evidence="2">The sequence shown here is derived from an EMBL/GenBank/DDBJ whole genome shotgun (WGS) entry which is preliminary data.</text>
</comment>
<dbReference type="Proteomes" id="UP000182771">
    <property type="component" value="Unassembled WGS sequence"/>
</dbReference>
<feature type="chain" id="PRO_5028803183" description="YD repeat-containing protein" evidence="1">
    <location>
        <begin position="33"/>
        <end position="323"/>
    </location>
</feature>
<evidence type="ECO:0008006" key="4">
    <source>
        <dbReference type="Google" id="ProtNLM"/>
    </source>
</evidence>
<evidence type="ECO:0000313" key="2">
    <source>
        <dbReference type="EMBL" id="SDW26491.1"/>
    </source>
</evidence>
<evidence type="ECO:0000313" key="3">
    <source>
        <dbReference type="Proteomes" id="UP000182771"/>
    </source>
</evidence>
<sequence>MRLWSLVPPSGIKGIIRSIFCLFSLLSFCAKAQQESSYEEFKNLKGKVRSVEENYYTSLEHYRNRTYEKQYKTLEVVKRCLTFDELGRAWIFEEYDTPQHCLKKKVFLYDSLSRPIGYDELYDTGELNYRKRDNYWSAVYTYPQDDPDPKANIISALVYWGDLLNEHRTYTYDSTGLLIEENITHVEHDRDKVSSYGTCLSYTYNPQGQLTKVRWEATSSGDVLYSDIYRYDSQGRVIRKEHWWDNTSFIKYSYEYNEKGDLSIELKEEGDLLERPKVKSKEFFYYAYLYDTQDNWIKKIASTDSGIYLVTERIIKYDSVVSD</sequence>
<keyword evidence="3" id="KW-1185">Reference proteome</keyword>
<gene>
    <name evidence="2" type="ORF">SAMN05444420_101660</name>
</gene>
<feature type="signal peptide" evidence="1">
    <location>
        <begin position="1"/>
        <end position="32"/>
    </location>
</feature>
<reference evidence="2 3" key="1">
    <citation type="submission" date="2016-10" db="EMBL/GenBank/DDBJ databases">
        <authorList>
            <person name="Varghese N."/>
            <person name="Submissions S."/>
        </authorList>
    </citation>
    <scope>NUCLEOTIDE SEQUENCE [LARGE SCALE GENOMIC DNA]</scope>
    <source>
        <strain evidence="2 3">DSM 11449</strain>
    </source>
</reference>
<organism evidence="2 3">
    <name type="scientific">Capnocytophaga granulosa</name>
    <dbReference type="NCBI Taxonomy" id="45242"/>
    <lineage>
        <taxon>Bacteria</taxon>
        <taxon>Pseudomonadati</taxon>
        <taxon>Bacteroidota</taxon>
        <taxon>Flavobacteriia</taxon>
        <taxon>Flavobacteriales</taxon>
        <taxon>Flavobacteriaceae</taxon>
        <taxon>Capnocytophaga</taxon>
    </lineage>
</organism>
<keyword evidence="1" id="KW-0732">Signal</keyword>
<proteinExistence type="predicted"/>
<accession>A0A1H2S4H6</accession>
<dbReference type="EMBL" id="FNND01000001">
    <property type="protein sequence ID" value="SDW26491.1"/>
    <property type="molecule type" value="Genomic_DNA"/>
</dbReference>
<dbReference type="Gene3D" id="2.180.10.10">
    <property type="entry name" value="RHS repeat-associated core"/>
    <property type="match status" value="1"/>
</dbReference>
<dbReference type="AlphaFoldDB" id="A0A1H2S4H6"/>
<evidence type="ECO:0000256" key="1">
    <source>
        <dbReference type="SAM" id="SignalP"/>
    </source>
</evidence>
<protein>
    <recommendedName>
        <fullName evidence="4">YD repeat-containing protein</fullName>
    </recommendedName>
</protein>